<evidence type="ECO:0000313" key="9">
    <source>
        <dbReference type="Proteomes" id="UP000070319"/>
    </source>
</evidence>
<feature type="domain" description="SusD-like N-terminal" evidence="7">
    <location>
        <begin position="33"/>
        <end position="241"/>
    </location>
</feature>
<evidence type="ECO:0000259" key="6">
    <source>
        <dbReference type="Pfam" id="PF07980"/>
    </source>
</evidence>
<protein>
    <submittedName>
        <fullName evidence="8">SusD family protein</fullName>
    </submittedName>
</protein>
<comment type="caution">
    <text evidence="8">The sequence shown here is derived from an EMBL/GenBank/DDBJ whole genome shotgun (WGS) entry which is preliminary data.</text>
</comment>
<dbReference type="InterPro" id="IPR012944">
    <property type="entry name" value="SusD_RagB_dom"/>
</dbReference>
<dbReference type="GO" id="GO:0009279">
    <property type="term" value="C:cell outer membrane"/>
    <property type="evidence" value="ECO:0007669"/>
    <property type="project" value="UniProtKB-SubCell"/>
</dbReference>
<evidence type="ECO:0000256" key="4">
    <source>
        <dbReference type="ARBA" id="ARBA00023136"/>
    </source>
</evidence>
<dbReference type="EMBL" id="LTDF01000075">
    <property type="protein sequence ID" value="KXT51305.1"/>
    <property type="molecule type" value="Genomic_DNA"/>
</dbReference>
<organism evidence="8">
    <name type="scientific">Bacteroides intestinalis</name>
    <dbReference type="NCBI Taxonomy" id="329854"/>
    <lineage>
        <taxon>Bacteria</taxon>
        <taxon>Pseudomonadati</taxon>
        <taxon>Bacteroidota</taxon>
        <taxon>Bacteroidia</taxon>
        <taxon>Bacteroidales</taxon>
        <taxon>Bacteroidaceae</taxon>
        <taxon>Bacteroides</taxon>
    </lineage>
</organism>
<dbReference type="Proteomes" id="UP000070319">
    <property type="component" value="Unassembled WGS sequence"/>
</dbReference>
<keyword evidence="3" id="KW-0732">Signal</keyword>
<dbReference type="RefSeq" id="WP_082788052.1">
    <property type="nucleotide sequence ID" value="NZ_KQ968691.1"/>
</dbReference>
<comment type="subcellular location">
    <subcellularLocation>
        <location evidence="1">Cell outer membrane</location>
    </subcellularLocation>
</comment>
<reference evidence="8 9" key="1">
    <citation type="submission" date="2016-02" db="EMBL/GenBank/DDBJ databases">
        <authorList>
            <person name="Wen L."/>
            <person name="He K."/>
            <person name="Yang H."/>
        </authorList>
    </citation>
    <scope>NUCLEOTIDE SEQUENCE [LARGE SCALE GENOMIC DNA]</scope>
    <source>
        <strain evidence="8 9">KLE1704</strain>
    </source>
</reference>
<sequence length="663" mass="76795">MNKISFFIHPKKHWRLMPVVAFLVMLFFNSCEDYLDINKYVYDQTTMDSIFLSKARTEQYINGAAELLYDESLQTGTDWGGGTSLPCGAGADEAIIPFMLNSNSILYDEITESNTKINPWSTCYKGIRKANIVLANIHRNIELTEMEKRDFMGRAYFLRAYFYFYLVRLYGPVPVLPDEPFATDMDIADASYERSTYDECVEKICTDFEQAASMLPLDRIEAEQYMPTRGAALAFKARMQLYAASPLFNGNTYYADWVNSKGEHFISQTEDKSKWAAAAATYKRIIDMGKYELHTVAKIVNDKGTGTLTLPTTVSSADFPDGAGDIDPYKSYRSVFDGTYQPYSVKEYIYYCRRSDGDDRLYFPSGIGGNATFSVTQDMIDEYRMADGRAFSEATEAEKSYKAVGSSSTFALEYQLSSNRACRDDNREPRYYATIGFNYCIWPGTSYRGTENLKNREVTYYEDGNAKDASNNNYRNRTGYTCRKYIHQEDIGHWNSTKKSKVFPLARYAEVLLGYAEAMNEMDSESFTDEKGNIIQRNPDEMVKYFNQVRYRAGQPGITIAEASDYETMKKLVKHEWQIEFAFENRRYWDLRRWKDAYDAYNKPIRGLDVSAKMSQREQFYTIRVWNTEVYMKRMFSNKMYFWPIDRNVLQKNGKLVQNPGWN</sequence>
<dbReference type="AlphaFoldDB" id="A0A139LIR8"/>
<feature type="domain" description="RagB/SusD" evidence="6">
    <location>
        <begin position="366"/>
        <end position="662"/>
    </location>
</feature>
<dbReference type="PATRIC" id="fig|329854.7.peg.2132"/>
<keyword evidence="4" id="KW-0472">Membrane</keyword>
<evidence type="ECO:0000313" key="8">
    <source>
        <dbReference type="EMBL" id="KXT51305.1"/>
    </source>
</evidence>
<dbReference type="Pfam" id="PF14322">
    <property type="entry name" value="SusD-like_3"/>
    <property type="match status" value="1"/>
</dbReference>
<dbReference type="Gene3D" id="1.25.40.390">
    <property type="match status" value="1"/>
</dbReference>
<comment type="similarity">
    <text evidence="2">Belongs to the SusD family.</text>
</comment>
<proteinExistence type="inferred from homology"/>
<dbReference type="InterPro" id="IPR033985">
    <property type="entry name" value="SusD-like_N"/>
</dbReference>
<evidence type="ECO:0000256" key="3">
    <source>
        <dbReference type="ARBA" id="ARBA00022729"/>
    </source>
</evidence>
<keyword evidence="5" id="KW-0998">Cell outer membrane</keyword>
<dbReference type="SUPFAM" id="SSF48452">
    <property type="entry name" value="TPR-like"/>
    <property type="match status" value="1"/>
</dbReference>
<evidence type="ECO:0000256" key="5">
    <source>
        <dbReference type="ARBA" id="ARBA00023237"/>
    </source>
</evidence>
<evidence type="ECO:0000259" key="7">
    <source>
        <dbReference type="Pfam" id="PF14322"/>
    </source>
</evidence>
<gene>
    <name evidence="8" type="ORF">HMPREF2531_02093</name>
</gene>
<name>A0A139LIR8_9BACE</name>
<evidence type="ECO:0000256" key="2">
    <source>
        <dbReference type="ARBA" id="ARBA00006275"/>
    </source>
</evidence>
<accession>A0A139LIR8</accession>
<dbReference type="InterPro" id="IPR011990">
    <property type="entry name" value="TPR-like_helical_dom_sf"/>
</dbReference>
<evidence type="ECO:0000256" key="1">
    <source>
        <dbReference type="ARBA" id="ARBA00004442"/>
    </source>
</evidence>
<dbReference type="Pfam" id="PF07980">
    <property type="entry name" value="SusD_RagB"/>
    <property type="match status" value="1"/>
</dbReference>